<evidence type="ECO:0000313" key="1">
    <source>
        <dbReference type="EMBL" id="RPD56937.1"/>
    </source>
</evidence>
<sequence length="166" mass="18831">MAEYGVRGTILTSVYQDSLVTTGTRHCNTISMLPFHTPFLRHSSIGAECASPRVWQPRAPYTGISTVPWRHTVRYHGPSFSPLRAFHFMEQKSMGAWHKPRGEEHMLSKYDRTVVSAPHHGAMSNWWCLDPTHATAWVRRAYAIDRGRVMPSSGSGFPHQQHGAYE</sequence>
<reference evidence="1" key="1">
    <citation type="journal article" date="2018" name="Genome Biol. Evol.">
        <title>Genomics and development of Lentinus tigrinus, a white-rot wood-decaying mushroom with dimorphic fruiting bodies.</title>
        <authorList>
            <person name="Wu B."/>
            <person name="Xu Z."/>
            <person name="Knudson A."/>
            <person name="Carlson A."/>
            <person name="Chen N."/>
            <person name="Kovaka S."/>
            <person name="LaButti K."/>
            <person name="Lipzen A."/>
            <person name="Pennachio C."/>
            <person name="Riley R."/>
            <person name="Schakwitz W."/>
            <person name="Umezawa K."/>
            <person name="Ohm R.A."/>
            <person name="Grigoriev I.V."/>
            <person name="Nagy L.G."/>
            <person name="Gibbons J."/>
            <person name="Hibbett D."/>
        </authorList>
    </citation>
    <scope>NUCLEOTIDE SEQUENCE [LARGE SCALE GENOMIC DNA]</scope>
    <source>
        <strain evidence="1">ALCF2SS1-6</strain>
    </source>
</reference>
<dbReference type="AlphaFoldDB" id="A0A5C2S0P2"/>
<accession>A0A5C2S0P2</accession>
<protein>
    <submittedName>
        <fullName evidence="1">Uncharacterized protein</fullName>
    </submittedName>
</protein>
<evidence type="ECO:0000313" key="2">
    <source>
        <dbReference type="Proteomes" id="UP000313359"/>
    </source>
</evidence>
<proteinExistence type="predicted"/>
<name>A0A5C2S0P2_9APHY</name>
<gene>
    <name evidence="1" type="ORF">L227DRAFT_242115</name>
</gene>
<organism evidence="1 2">
    <name type="scientific">Lentinus tigrinus ALCF2SS1-6</name>
    <dbReference type="NCBI Taxonomy" id="1328759"/>
    <lineage>
        <taxon>Eukaryota</taxon>
        <taxon>Fungi</taxon>
        <taxon>Dikarya</taxon>
        <taxon>Basidiomycota</taxon>
        <taxon>Agaricomycotina</taxon>
        <taxon>Agaricomycetes</taxon>
        <taxon>Polyporales</taxon>
        <taxon>Polyporaceae</taxon>
        <taxon>Lentinus</taxon>
    </lineage>
</organism>
<dbReference type="EMBL" id="ML122284">
    <property type="protein sequence ID" value="RPD56937.1"/>
    <property type="molecule type" value="Genomic_DNA"/>
</dbReference>
<dbReference type="Proteomes" id="UP000313359">
    <property type="component" value="Unassembled WGS sequence"/>
</dbReference>
<keyword evidence="2" id="KW-1185">Reference proteome</keyword>